<dbReference type="InterPro" id="IPR028081">
    <property type="entry name" value="Leu-bd"/>
</dbReference>
<proteinExistence type="inferred from homology"/>
<comment type="similarity">
    <text evidence="1">Belongs to the leucine-binding protein family.</text>
</comment>
<gene>
    <name evidence="4" type="primary">amiC_2</name>
    <name evidence="4" type="ORF">B7C42_03370</name>
</gene>
<name>A0A231H723_9NOCA</name>
<reference evidence="4 5" key="1">
    <citation type="submission" date="2017-07" db="EMBL/GenBank/DDBJ databases">
        <title>First draft Genome Sequence of Nocardia cerradoensis isolated from human infection.</title>
        <authorList>
            <person name="Carrasco G."/>
        </authorList>
    </citation>
    <scope>NUCLEOTIDE SEQUENCE [LARGE SCALE GENOMIC DNA]</scope>
    <source>
        <strain evidence="4 5">CNM20130759</strain>
    </source>
</reference>
<evidence type="ECO:0000259" key="3">
    <source>
        <dbReference type="Pfam" id="PF13458"/>
    </source>
</evidence>
<keyword evidence="2" id="KW-0732">Signal</keyword>
<protein>
    <submittedName>
        <fullName evidence="4">Aliphatic amidase expression-regulating protein</fullName>
    </submittedName>
</protein>
<sequence>MFSFGESPDEVVEVLNIVPLQGPVGIVAPSCEAAISLAAKEINSGTGILGRQVRVTTIDGGRSPAEVADEVSALLATGMVDAITGWHISAVRQAVARVTGGRVPYLFANVYEELPNEPAEVVMIGEAPSGHILPAMRWLSREFGTRRWAIIGNDYIWPVATGRDVRAAYRDAVHFERYVPLGTRDFGSILTDPLLDRVDGIVMLLVGMDAVRFNQQFTAMGRAATQLRVSPVVDEQLLLAAGPGANSDLYVASSLFPDVSSDPDRLARYHHMHGRFAPKLTYFGNTAYEALHTLRAMAHAVGSLEVPRMRAALEDGVVLETPSGARMYRDNHVVRPPSLIARAEGVDLRILDTLY</sequence>
<dbReference type="Pfam" id="PF13458">
    <property type="entry name" value="Peripla_BP_6"/>
    <property type="match status" value="1"/>
</dbReference>
<dbReference type="AlphaFoldDB" id="A0A231H723"/>
<dbReference type="PANTHER" id="PTHR47628:SF1">
    <property type="entry name" value="ALIPHATIC AMIDASE EXPRESSION-REGULATING PROTEIN"/>
    <property type="match status" value="1"/>
</dbReference>
<dbReference type="InterPro" id="IPR028082">
    <property type="entry name" value="Peripla_BP_I"/>
</dbReference>
<dbReference type="PANTHER" id="PTHR47628">
    <property type="match status" value="1"/>
</dbReference>
<keyword evidence="5" id="KW-1185">Reference proteome</keyword>
<evidence type="ECO:0000256" key="1">
    <source>
        <dbReference type="ARBA" id="ARBA00010062"/>
    </source>
</evidence>
<organism evidence="4 5">
    <name type="scientific">Nocardia cerradoensis</name>
    <dbReference type="NCBI Taxonomy" id="85688"/>
    <lineage>
        <taxon>Bacteria</taxon>
        <taxon>Bacillati</taxon>
        <taxon>Actinomycetota</taxon>
        <taxon>Actinomycetes</taxon>
        <taxon>Mycobacteriales</taxon>
        <taxon>Nocardiaceae</taxon>
        <taxon>Nocardia</taxon>
    </lineage>
</organism>
<dbReference type="Gene3D" id="3.40.50.2300">
    <property type="match status" value="2"/>
</dbReference>
<evidence type="ECO:0000256" key="2">
    <source>
        <dbReference type="ARBA" id="ARBA00022729"/>
    </source>
</evidence>
<evidence type="ECO:0000313" key="4">
    <source>
        <dbReference type="EMBL" id="OXR44580.1"/>
    </source>
</evidence>
<dbReference type="EMBL" id="NGAF01000006">
    <property type="protein sequence ID" value="OXR44580.1"/>
    <property type="molecule type" value="Genomic_DNA"/>
</dbReference>
<accession>A0A231H723</accession>
<dbReference type="SUPFAM" id="SSF53822">
    <property type="entry name" value="Periplasmic binding protein-like I"/>
    <property type="match status" value="1"/>
</dbReference>
<comment type="caution">
    <text evidence="4">The sequence shown here is derived from an EMBL/GenBank/DDBJ whole genome shotgun (WGS) entry which is preliminary data.</text>
</comment>
<evidence type="ECO:0000313" key="5">
    <source>
        <dbReference type="Proteomes" id="UP000215506"/>
    </source>
</evidence>
<dbReference type="CDD" id="cd06358">
    <property type="entry name" value="PBP1_NHase"/>
    <property type="match status" value="1"/>
</dbReference>
<dbReference type="Proteomes" id="UP000215506">
    <property type="component" value="Unassembled WGS sequence"/>
</dbReference>
<dbReference type="RefSeq" id="WP_039776006.1">
    <property type="nucleotide sequence ID" value="NZ_JAAXOR010000006.1"/>
</dbReference>
<feature type="domain" description="Leucine-binding protein" evidence="3">
    <location>
        <begin position="16"/>
        <end position="344"/>
    </location>
</feature>